<comment type="caution">
    <text evidence="3">The sequence shown here is derived from an EMBL/GenBank/DDBJ whole genome shotgun (WGS) entry which is preliminary data.</text>
</comment>
<evidence type="ECO:0000256" key="1">
    <source>
        <dbReference type="SAM" id="MobiDB-lite"/>
    </source>
</evidence>
<gene>
    <name evidence="3" type="ORF">GCM10011320_52970</name>
</gene>
<dbReference type="Proteomes" id="UP000661507">
    <property type="component" value="Unassembled WGS sequence"/>
</dbReference>
<name>A0A917NXR8_9PROT</name>
<proteinExistence type="predicted"/>
<dbReference type="AlphaFoldDB" id="A0A917NXR8"/>
<organism evidence="3 4">
    <name type="scientific">Neoroseomonas lacus</name>
    <dbReference type="NCBI Taxonomy" id="287609"/>
    <lineage>
        <taxon>Bacteria</taxon>
        <taxon>Pseudomonadati</taxon>
        <taxon>Pseudomonadota</taxon>
        <taxon>Alphaproteobacteria</taxon>
        <taxon>Acetobacterales</taxon>
        <taxon>Acetobacteraceae</taxon>
        <taxon>Neoroseomonas</taxon>
    </lineage>
</organism>
<feature type="domain" description="TssC1 N-terminal" evidence="2">
    <location>
        <begin position="45"/>
        <end position="223"/>
    </location>
</feature>
<feature type="region of interest" description="Disordered" evidence="1">
    <location>
        <begin position="255"/>
        <end position="276"/>
    </location>
</feature>
<dbReference type="InterPro" id="IPR010269">
    <property type="entry name" value="T6SS_TssC-like"/>
</dbReference>
<evidence type="ECO:0000313" key="4">
    <source>
        <dbReference type="Proteomes" id="UP000661507"/>
    </source>
</evidence>
<evidence type="ECO:0000313" key="3">
    <source>
        <dbReference type="EMBL" id="GGJ38748.1"/>
    </source>
</evidence>
<dbReference type="PANTHER" id="PTHR35565:SF1">
    <property type="entry name" value="TYPE VI SECRETION SYSTEM CONTRACTILE SHEATH LARGE SUBUNIT"/>
    <property type="match status" value="1"/>
</dbReference>
<keyword evidence="4" id="KW-1185">Reference proteome</keyword>
<dbReference type="Pfam" id="PF05943">
    <property type="entry name" value="VipB"/>
    <property type="match status" value="1"/>
</dbReference>
<dbReference type="InterPro" id="IPR044031">
    <property type="entry name" value="TssC1_N"/>
</dbReference>
<dbReference type="PANTHER" id="PTHR35565">
    <property type="entry name" value="CYTOPLASMIC PROTEIN-RELATED"/>
    <property type="match status" value="1"/>
</dbReference>
<protein>
    <submittedName>
        <fullName evidence="3">Type VI secretion protein EvpB</fullName>
    </submittedName>
</protein>
<dbReference type="EMBL" id="BMKW01000016">
    <property type="protein sequence ID" value="GGJ38748.1"/>
    <property type="molecule type" value="Genomic_DNA"/>
</dbReference>
<sequence length="421" mass="44018">MRGTLAIAEVLMPDTPDDAEDPLAAIFAATEAARPTVTAAGGSQDRALAKVEAMIALMQAAITNHPRFVALEAAWRSLHRLVEAPDDAPVVVKLMPLTKREVARDLRAVQDPADSELAAQLWDEGLGAGEPFGLLLMDAEFDAGPEDVLALRGLAAAGAGAFVPVVAHIAPMLLDLDGWPELPARRDPSRLFEGPRHVAWRALRDSEEARFLCLAGPRVLARGGQGAPRWTGGGWVLAARAVAAFHRDGWAAGIEGREHGTEPGLPPAGSIPTEADPADGQEIALATAGLTLLVPRGPDRAAVLLAPSLHKAPRFHAPAATADAALAVRLPWVLGTGRILQALALRGAHELHRGHGAAAAARALNTWLQGLCGEDGPLAEGTAELPEAKGHPGVHLLAAKLRVRLPQGTASATHRVMLNLP</sequence>
<accession>A0A917NXR8</accession>
<reference evidence="3" key="1">
    <citation type="journal article" date="2014" name="Int. J. Syst. Evol. Microbiol.">
        <title>Complete genome sequence of Corynebacterium casei LMG S-19264T (=DSM 44701T), isolated from a smear-ripened cheese.</title>
        <authorList>
            <consortium name="US DOE Joint Genome Institute (JGI-PGF)"/>
            <person name="Walter F."/>
            <person name="Albersmeier A."/>
            <person name="Kalinowski J."/>
            <person name="Ruckert C."/>
        </authorList>
    </citation>
    <scope>NUCLEOTIDE SEQUENCE</scope>
    <source>
        <strain evidence="3">CGMCC 1.3617</strain>
    </source>
</reference>
<evidence type="ECO:0000259" key="2">
    <source>
        <dbReference type="Pfam" id="PF05943"/>
    </source>
</evidence>
<dbReference type="RefSeq" id="WP_188972525.1">
    <property type="nucleotide sequence ID" value="NZ_BMKW01000016.1"/>
</dbReference>
<reference evidence="3" key="2">
    <citation type="submission" date="2020-09" db="EMBL/GenBank/DDBJ databases">
        <authorList>
            <person name="Sun Q."/>
            <person name="Zhou Y."/>
        </authorList>
    </citation>
    <scope>NUCLEOTIDE SEQUENCE</scope>
    <source>
        <strain evidence="3">CGMCC 1.3617</strain>
    </source>
</reference>